<sequence length="251" mass="26458">MEFLSSPAFWVALGQIIIIDILLGGDNAVVIALACRRLPPAQRTKGIIWGTAGAIILRVILIAFAMTLLNLPFLKFAGALLLVWIGVKLLAPDEEGHGDIAASDRLFAAIKTIVVADLVMSVDNVIAIAGAAQNAGDHSLLLVVLGLLISIPIIVWGSQLVIKLMERFPAIITAGGMLLGWIAGGMLVTDPAFANPDKWQWVFKLPQSDVLKYGASIAGALLVLVIGKYFAARRGGQVAHTASGKPSSHTA</sequence>
<dbReference type="InterPro" id="IPR022301">
    <property type="entry name" value="Integral_membrane_YjbE"/>
</dbReference>
<proteinExistence type="inferred from homology"/>
<dbReference type="eggNOG" id="COG0861">
    <property type="taxonomic scope" value="Bacteria"/>
</dbReference>
<accession>F3KWP2</accession>
<feature type="transmembrane region" description="Helical" evidence="6">
    <location>
        <begin position="12"/>
        <end position="35"/>
    </location>
</feature>
<feature type="transmembrane region" description="Helical" evidence="6">
    <location>
        <begin position="168"/>
        <end position="193"/>
    </location>
</feature>
<keyword evidence="4 6" id="KW-1133">Transmembrane helix</keyword>
<keyword evidence="5 6" id="KW-0472">Membrane</keyword>
<dbReference type="STRING" id="887062.HGR_14404"/>
<dbReference type="AlphaFoldDB" id="F3KWP2"/>
<evidence type="ECO:0000256" key="1">
    <source>
        <dbReference type="ARBA" id="ARBA00004141"/>
    </source>
</evidence>
<reference evidence="7 8" key="1">
    <citation type="journal article" date="2011" name="EMBO J.">
        <title>Structural diversity of bacterial flagellar motors.</title>
        <authorList>
            <person name="Chen S."/>
            <person name="Beeby M."/>
            <person name="Murphy G.E."/>
            <person name="Leadbetter J.R."/>
            <person name="Hendrixson D.R."/>
            <person name="Briegel A."/>
            <person name="Li Z."/>
            <person name="Shi J."/>
            <person name="Tocheva E.I."/>
            <person name="Muller A."/>
            <person name="Dobro M.J."/>
            <person name="Jensen G.J."/>
        </authorList>
    </citation>
    <scope>NUCLEOTIDE SEQUENCE [LARGE SCALE GENOMIC DNA]</scope>
    <source>
        <strain evidence="7 8">ATCC 19624</strain>
    </source>
</reference>
<evidence type="ECO:0000313" key="7">
    <source>
        <dbReference type="EMBL" id="EGI75679.1"/>
    </source>
</evidence>
<dbReference type="RefSeq" id="WP_006298993.1">
    <property type="nucleotide sequence ID" value="NZ_AEGR01000093.1"/>
</dbReference>
<keyword evidence="8" id="KW-1185">Reference proteome</keyword>
<comment type="similarity">
    <text evidence="2">Belongs to the TerC family.</text>
</comment>
<evidence type="ECO:0000313" key="8">
    <source>
        <dbReference type="Proteomes" id="UP000016368"/>
    </source>
</evidence>
<protein>
    <submittedName>
        <fullName evidence="7">Integral membrane protein, YjbE family</fullName>
    </submittedName>
</protein>
<dbReference type="OrthoDB" id="5295733at2"/>
<evidence type="ECO:0000256" key="5">
    <source>
        <dbReference type="ARBA" id="ARBA00023136"/>
    </source>
</evidence>
<evidence type="ECO:0000256" key="2">
    <source>
        <dbReference type="ARBA" id="ARBA00007511"/>
    </source>
</evidence>
<organism evidence="7 8">
    <name type="scientific">Hylemonella gracilis ATCC 19624</name>
    <dbReference type="NCBI Taxonomy" id="887062"/>
    <lineage>
        <taxon>Bacteria</taxon>
        <taxon>Pseudomonadati</taxon>
        <taxon>Pseudomonadota</taxon>
        <taxon>Betaproteobacteria</taxon>
        <taxon>Burkholderiales</taxon>
        <taxon>Comamonadaceae</taxon>
        <taxon>Hylemonella</taxon>
    </lineage>
</organism>
<feature type="transmembrane region" description="Helical" evidence="6">
    <location>
        <begin position="213"/>
        <end position="231"/>
    </location>
</feature>
<feature type="transmembrane region" description="Helical" evidence="6">
    <location>
        <begin position="138"/>
        <end position="156"/>
    </location>
</feature>
<gene>
    <name evidence="7" type="ORF">HGR_14404</name>
</gene>
<evidence type="ECO:0000256" key="4">
    <source>
        <dbReference type="ARBA" id="ARBA00022989"/>
    </source>
</evidence>
<dbReference type="InterPro" id="IPR005496">
    <property type="entry name" value="Integral_membrane_TerC"/>
</dbReference>
<name>F3KWP2_9BURK</name>
<dbReference type="Pfam" id="PF03741">
    <property type="entry name" value="TerC"/>
    <property type="match status" value="1"/>
</dbReference>
<dbReference type="Proteomes" id="UP000016368">
    <property type="component" value="Unassembled WGS sequence"/>
</dbReference>
<evidence type="ECO:0000256" key="6">
    <source>
        <dbReference type="SAM" id="Phobius"/>
    </source>
</evidence>
<dbReference type="GO" id="GO:0016020">
    <property type="term" value="C:membrane"/>
    <property type="evidence" value="ECO:0007669"/>
    <property type="project" value="UniProtKB-SubCell"/>
</dbReference>
<feature type="transmembrane region" description="Helical" evidence="6">
    <location>
        <begin position="47"/>
        <end position="67"/>
    </location>
</feature>
<dbReference type="PANTHER" id="PTHR30238">
    <property type="entry name" value="MEMBRANE BOUND PREDICTED REDOX MODULATOR"/>
    <property type="match status" value="1"/>
</dbReference>
<comment type="subcellular location">
    <subcellularLocation>
        <location evidence="1">Membrane</location>
        <topology evidence="1">Multi-pass membrane protein</topology>
    </subcellularLocation>
</comment>
<comment type="caution">
    <text evidence="7">The sequence shown here is derived from an EMBL/GenBank/DDBJ whole genome shotgun (WGS) entry which is preliminary data.</text>
</comment>
<dbReference type="PANTHER" id="PTHR30238:SF4">
    <property type="entry name" value="SLL1022 PROTEIN"/>
    <property type="match status" value="1"/>
</dbReference>
<evidence type="ECO:0000256" key="3">
    <source>
        <dbReference type="ARBA" id="ARBA00022692"/>
    </source>
</evidence>
<keyword evidence="3 6" id="KW-0812">Transmembrane</keyword>
<dbReference type="NCBIfam" id="TIGR03717">
    <property type="entry name" value="R_switched_YjbE"/>
    <property type="match status" value="1"/>
</dbReference>
<dbReference type="EMBL" id="AEGR01000093">
    <property type="protein sequence ID" value="EGI75679.1"/>
    <property type="molecule type" value="Genomic_DNA"/>
</dbReference>